<feature type="chain" id="PRO_5047491850" description="DUF481 domain-containing protein" evidence="1">
    <location>
        <begin position="19"/>
        <end position="321"/>
    </location>
</feature>
<dbReference type="Proteomes" id="UP001152321">
    <property type="component" value="Unassembled WGS sequence"/>
</dbReference>
<dbReference type="EMBL" id="JANRMI010000003">
    <property type="protein sequence ID" value="MDG0816891.1"/>
    <property type="molecule type" value="Genomic_DNA"/>
</dbReference>
<evidence type="ECO:0000256" key="1">
    <source>
        <dbReference type="SAM" id="SignalP"/>
    </source>
</evidence>
<accession>A0ABT6DJE0</accession>
<keyword evidence="1" id="KW-0732">Signal</keyword>
<evidence type="ECO:0008006" key="4">
    <source>
        <dbReference type="Google" id="ProtNLM"/>
    </source>
</evidence>
<name>A0ABT6DJE0_9BACT</name>
<dbReference type="RefSeq" id="WP_277578368.1">
    <property type="nucleotide sequence ID" value="NZ_JANRMI010000003.1"/>
</dbReference>
<proteinExistence type="predicted"/>
<comment type="caution">
    <text evidence="2">The sequence shown here is derived from an EMBL/GenBank/DDBJ whole genome shotgun (WGS) entry which is preliminary data.</text>
</comment>
<keyword evidence="3" id="KW-1185">Reference proteome</keyword>
<protein>
    <recommendedName>
        <fullName evidence="4">DUF481 domain-containing protein</fullName>
    </recommendedName>
</protein>
<evidence type="ECO:0000313" key="2">
    <source>
        <dbReference type="EMBL" id="MDG0816891.1"/>
    </source>
</evidence>
<organism evidence="2 3">
    <name type="scientific">Bdellovibrio svalbardensis</name>
    <dbReference type="NCBI Taxonomy" id="2972972"/>
    <lineage>
        <taxon>Bacteria</taxon>
        <taxon>Pseudomonadati</taxon>
        <taxon>Bdellovibrionota</taxon>
        <taxon>Bdellovibrionia</taxon>
        <taxon>Bdellovibrionales</taxon>
        <taxon>Pseudobdellovibrionaceae</taxon>
        <taxon>Bdellovibrio</taxon>
    </lineage>
</organism>
<gene>
    <name evidence="2" type="ORF">NWE73_10980</name>
</gene>
<feature type="signal peptide" evidence="1">
    <location>
        <begin position="1"/>
        <end position="18"/>
    </location>
</feature>
<sequence length="321" mass="35202">MKSFVLCALLGLSVSAHAQTSTTTLSVPSSTQTASEGASAAQTSTVKIGDVLSNKKFEDDKDITDSKLKADSGSLSRYSLKFNLSYNGPPVGDLNNTMQPNPDGSVGTFETALGGSISARYRIDTKSAIGFGTGASALTPVQGVKRYDVKNPFITYDRNARVYEMQMRNSVGVTFVTNPEYRAIGEYAGLNYDNSMIYNIGASGLGVGVDTSLSYYLYERQPDASKSKEMKSGRYNLSFFPQVKYNFSDRLNAYTSLAINFINPRGTEDHSVLWNRTLSQRLGMGYAFTRDIYFAPYLNFYPKSAEMDSTTINFSTTFSIL</sequence>
<reference evidence="2" key="1">
    <citation type="submission" date="2022-08" db="EMBL/GenBank/DDBJ databases">
        <title>Novel Bdellovibrio Species Isolated from Svalbard: Designation Bdellovibrio svalbardensis.</title>
        <authorList>
            <person name="Mitchell R.J."/>
            <person name="Choi S.Y."/>
        </authorList>
    </citation>
    <scope>NUCLEOTIDE SEQUENCE</scope>
    <source>
        <strain evidence="2">PAP01</strain>
    </source>
</reference>
<evidence type="ECO:0000313" key="3">
    <source>
        <dbReference type="Proteomes" id="UP001152321"/>
    </source>
</evidence>